<name>A0A1Y2HDT7_9FUNG</name>
<organism evidence="1 2">
    <name type="scientific">Catenaria anguillulae PL171</name>
    <dbReference type="NCBI Taxonomy" id="765915"/>
    <lineage>
        <taxon>Eukaryota</taxon>
        <taxon>Fungi</taxon>
        <taxon>Fungi incertae sedis</taxon>
        <taxon>Blastocladiomycota</taxon>
        <taxon>Blastocladiomycetes</taxon>
        <taxon>Blastocladiales</taxon>
        <taxon>Catenariaceae</taxon>
        <taxon>Catenaria</taxon>
    </lineage>
</organism>
<reference evidence="1 2" key="1">
    <citation type="submission" date="2016-07" db="EMBL/GenBank/DDBJ databases">
        <title>Pervasive Adenine N6-methylation of Active Genes in Fungi.</title>
        <authorList>
            <consortium name="DOE Joint Genome Institute"/>
            <person name="Mondo S.J."/>
            <person name="Dannebaum R.O."/>
            <person name="Kuo R.C."/>
            <person name="Labutti K."/>
            <person name="Haridas S."/>
            <person name="Kuo A."/>
            <person name="Salamov A."/>
            <person name="Ahrendt S.R."/>
            <person name="Lipzen A."/>
            <person name="Sullivan W."/>
            <person name="Andreopoulos W.B."/>
            <person name="Clum A."/>
            <person name="Lindquist E."/>
            <person name="Daum C."/>
            <person name="Ramamoorthy G.K."/>
            <person name="Gryganskyi A."/>
            <person name="Culley D."/>
            <person name="Magnuson J.K."/>
            <person name="James T.Y."/>
            <person name="O'Malley M.A."/>
            <person name="Stajich J.E."/>
            <person name="Spatafora J.W."/>
            <person name="Visel A."/>
            <person name="Grigoriev I.V."/>
        </authorList>
    </citation>
    <scope>NUCLEOTIDE SEQUENCE [LARGE SCALE GENOMIC DNA]</scope>
    <source>
        <strain evidence="1 2">PL171</strain>
    </source>
</reference>
<dbReference type="GO" id="GO:0005762">
    <property type="term" value="C:mitochondrial large ribosomal subunit"/>
    <property type="evidence" value="ECO:0007669"/>
    <property type="project" value="TreeGrafter"/>
</dbReference>
<dbReference type="PANTHER" id="PTHR28266:SF1">
    <property type="entry name" value="LARGE RIBOSOMAL SUBUNIT PROTEIN ML58"/>
    <property type="match status" value="1"/>
</dbReference>
<keyword evidence="1" id="KW-0689">Ribosomal protein</keyword>
<dbReference type="OrthoDB" id="6021263at2759"/>
<dbReference type="Pfam" id="PF12824">
    <property type="entry name" value="MRP-L20"/>
    <property type="match status" value="1"/>
</dbReference>
<dbReference type="AlphaFoldDB" id="A0A1Y2HDT7"/>
<dbReference type="PANTHER" id="PTHR28266">
    <property type="entry name" value="54S RIBOSOMAL PROTEIN L20, MITOCHONDRIAL"/>
    <property type="match status" value="1"/>
</dbReference>
<dbReference type="EMBL" id="MCFL01000043">
    <property type="protein sequence ID" value="ORZ32719.1"/>
    <property type="molecule type" value="Genomic_DNA"/>
</dbReference>
<accession>A0A1Y2HDT7</accession>
<evidence type="ECO:0000313" key="2">
    <source>
        <dbReference type="Proteomes" id="UP000193411"/>
    </source>
</evidence>
<dbReference type="GO" id="GO:0003735">
    <property type="term" value="F:structural constituent of ribosome"/>
    <property type="evidence" value="ECO:0007669"/>
    <property type="project" value="TreeGrafter"/>
</dbReference>
<dbReference type="STRING" id="765915.A0A1Y2HDT7"/>
<comment type="caution">
    <text evidence="1">The sequence shown here is derived from an EMBL/GenBank/DDBJ whole genome shotgun (WGS) entry which is preliminary data.</text>
</comment>
<keyword evidence="1" id="KW-0687">Ribonucleoprotein</keyword>
<evidence type="ECO:0000313" key="1">
    <source>
        <dbReference type="EMBL" id="ORZ32719.1"/>
    </source>
</evidence>
<dbReference type="InterPro" id="IPR024388">
    <property type="entry name" value="Ribosomal_mL58"/>
</dbReference>
<proteinExistence type="predicted"/>
<sequence>MSSSTAGTSVLASVRAVSAAQRNKVPFSKLKPLHPAKYLAPRPIPSTPGTPPALASLPLMPAKPLEPLPIKLKAKSLPKLLPHVAKLSDGTTIHLNSAAFEPVFDRGNLPPTSHKFAPTKKVLTAAEIQEIKALRAQDPDQWTVRKLAAKYGVSGIAISIVAKCPEQRAAKLAEVEAERVARLPPSTLQHIRDRQRRRELW</sequence>
<dbReference type="Proteomes" id="UP000193411">
    <property type="component" value="Unassembled WGS sequence"/>
</dbReference>
<keyword evidence="2" id="KW-1185">Reference proteome</keyword>
<protein>
    <submittedName>
        <fullName evidence="1">Mitochondrial ribosomal protein subunit L20-domain-containing protein</fullName>
    </submittedName>
</protein>
<gene>
    <name evidence="1" type="ORF">BCR44DRAFT_1439787</name>
</gene>